<dbReference type="AlphaFoldDB" id="M7BQT9"/>
<dbReference type="EMBL" id="KB520804">
    <property type="protein sequence ID" value="EMP38080.1"/>
    <property type="molecule type" value="Genomic_DNA"/>
</dbReference>
<name>M7BQT9_CHEMY</name>
<accession>M7BQT9</accession>
<evidence type="ECO:0000313" key="1">
    <source>
        <dbReference type="EMBL" id="EMP38080.1"/>
    </source>
</evidence>
<protein>
    <submittedName>
        <fullName evidence="1">Uncharacterized protein</fullName>
    </submittedName>
</protein>
<organism evidence="1 2">
    <name type="scientific">Chelonia mydas</name>
    <name type="common">Green sea-turtle</name>
    <name type="synonym">Chelonia agassizi</name>
    <dbReference type="NCBI Taxonomy" id="8469"/>
    <lineage>
        <taxon>Eukaryota</taxon>
        <taxon>Metazoa</taxon>
        <taxon>Chordata</taxon>
        <taxon>Craniata</taxon>
        <taxon>Vertebrata</taxon>
        <taxon>Euteleostomi</taxon>
        <taxon>Archelosauria</taxon>
        <taxon>Testudinata</taxon>
        <taxon>Testudines</taxon>
        <taxon>Cryptodira</taxon>
        <taxon>Durocryptodira</taxon>
        <taxon>Americhelydia</taxon>
        <taxon>Chelonioidea</taxon>
        <taxon>Cheloniidae</taxon>
        <taxon>Chelonia</taxon>
    </lineage>
</organism>
<dbReference type="Proteomes" id="UP000031443">
    <property type="component" value="Unassembled WGS sequence"/>
</dbReference>
<sequence length="162" mass="17956">MQEVKMWVTGVEDLSRVANDCDCCGASTHTALQRCNCAAIAPPEDATYADRRASPISYLGPKMLKFVPEIARNSLDYRCVLYVGGKNLFKSVFGFTWRLRVQRCFHMSSPTRFCICAIWAMGSINPMPGDTRGTIQTAVHSKIPKADALPVPVKYGGLMLYL</sequence>
<reference evidence="2" key="1">
    <citation type="journal article" date="2013" name="Nat. Genet.">
        <title>The draft genomes of soft-shell turtle and green sea turtle yield insights into the development and evolution of the turtle-specific body plan.</title>
        <authorList>
            <person name="Wang Z."/>
            <person name="Pascual-Anaya J."/>
            <person name="Zadissa A."/>
            <person name="Li W."/>
            <person name="Niimura Y."/>
            <person name="Huang Z."/>
            <person name="Li C."/>
            <person name="White S."/>
            <person name="Xiong Z."/>
            <person name="Fang D."/>
            <person name="Wang B."/>
            <person name="Ming Y."/>
            <person name="Chen Y."/>
            <person name="Zheng Y."/>
            <person name="Kuraku S."/>
            <person name="Pignatelli M."/>
            <person name="Herrero J."/>
            <person name="Beal K."/>
            <person name="Nozawa M."/>
            <person name="Li Q."/>
            <person name="Wang J."/>
            <person name="Zhang H."/>
            <person name="Yu L."/>
            <person name="Shigenobu S."/>
            <person name="Wang J."/>
            <person name="Liu J."/>
            <person name="Flicek P."/>
            <person name="Searle S."/>
            <person name="Wang J."/>
            <person name="Kuratani S."/>
            <person name="Yin Y."/>
            <person name="Aken B."/>
            <person name="Zhang G."/>
            <person name="Irie N."/>
        </authorList>
    </citation>
    <scope>NUCLEOTIDE SEQUENCE [LARGE SCALE GENOMIC DNA]</scope>
</reference>
<gene>
    <name evidence="1" type="ORF">UY3_04715</name>
</gene>
<proteinExistence type="predicted"/>
<keyword evidence="2" id="KW-1185">Reference proteome</keyword>
<evidence type="ECO:0000313" key="2">
    <source>
        <dbReference type="Proteomes" id="UP000031443"/>
    </source>
</evidence>